<dbReference type="InterPro" id="IPR037237">
    <property type="entry name" value="IlvD/EDD_N"/>
</dbReference>
<feature type="domain" description="Dihydroxy-acid/6-phosphogluconate dehydratase N-terminal" evidence="6">
    <location>
        <begin position="43"/>
        <end position="354"/>
    </location>
</feature>
<dbReference type="Proteomes" id="UP000821598">
    <property type="component" value="Unassembled WGS sequence"/>
</dbReference>
<name>A0ABX2NX98_9BURK</name>
<dbReference type="Pfam" id="PF00920">
    <property type="entry name" value="ILVD_EDD_N"/>
    <property type="match status" value="1"/>
</dbReference>
<dbReference type="Pfam" id="PF24877">
    <property type="entry name" value="ILV_EDD_C"/>
    <property type="match status" value="1"/>
</dbReference>
<dbReference type="Gene3D" id="3.50.30.80">
    <property type="entry name" value="IlvD/EDD C-terminal domain-like"/>
    <property type="match status" value="1"/>
</dbReference>
<evidence type="ECO:0000256" key="2">
    <source>
        <dbReference type="ARBA" id="ARBA00022723"/>
    </source>
</evidence>
<dbReference type="PANTHER" id="PTHR43183">
    <property type="entry name" value="HYPOTHETICAL DIHYDROXYACID DEHYDRATASE (EUROFUNG)-RELATED"/>
    <property type="match status" value="1"/>
</dbReference>
<evidence type="ECO:0000256" key="4">
    <source>
        <dbReference type="ARBA" id="ARBA00023014"/>
    </source>
</evidence>
<keyword evidence="4" id="KW-0411">Iron-sulfur</keyword>
<dbReference type="InterPro" id="IPR052352">
    <property type="entry name" value="Sugar_Degrad_Dehydratases"/>
</dbReference>
<gene>
    <name evidence="8" type="ORF">FSB64_36150</name>
</gene>
<keyword evidence="2" id="KW-0479">Metal-binding</keyword>
<dbReference type="NCBIfam" id="NF009559">
    <property type="entry name" value="PRK13016.1"/>
    <property type="match status" value="1"/>
</dbReference>
<dbReference type="InterPro" id="IPR000581">
    <property type="entry name" value="ILV_EDD_N"/>
</dbReference>
<comment type="caution">
    <text evidence="8">The sequence shown here is derived from an EMBL/GenBank/DDBJ whole genome shotgun (WGS) entry which is preliminary data.</text>
</comment>
<dbReference type="EMBL" id="VOMC01000062">
    <property type="protein sequence ID" value="NVI09059.1"/>
    <property type="molecule type" value="Genomic_DNA"/>
</dbReference>
<keyword evidence="5" id="KW-0456">Lyase</keyword>
<dbReference type="InterPro" id="IPR056740">
    <property type="entry name" value="ILV_EDD_C"/>
</dbReference>
<evidence type="ECO:0000256" key="3">
    <source>
        <dbReference type="ARBA" id="ARBA00023004"/>
    </source>
</evidence>
<proteinExistence type="inferred from homology"/>
<keyword evidence="3" id="KW-0408">Iron</keyword>
<organism evidence="8 9">
    <name type="scientific">Paraburkholderia youngii</name>
    <dbReference type="NCBI Taxonomy" id="2782701"/>
    <lineage>
        <taxon>Bacteria</taxon>
        <taxon>Pseudomonadati</taxon>
        <taxon>Pseudomonadota</taxon>
        <taxon>Betaproteobacteria</taxon>
        <taxon>Burkholderiales</taxon>
        <taxon>Burkholderiaceae</taxon>
        <taxon>Paraburkholderia</taxon>
    </lineage>
</organism>
<dbReference type="NCBIfam" id="NF009560">
    <property type="entry name" value="PRK13017.1"/>
    <property type="match status" value="1"/>
</dbReference>
<accession>A0ABX2NX98</accession>
<feature type="domain" description="Dihydroxy-acid/6-phosphogluconate dehydratase C-terminal" evidence="7">
    <location>
        <begin position="364"/>
        <end position="557"/>
    </location>
</feature>
<sequence>MTKRKTPEELRSHRWYGANDLRSFGHRSRTAQMGYNREEYAGKPVLAILNTWSEINPCHTHFKQRVEEVKRGIWQAGGFPIELPVQTLSEPFQKPTTMLYRNFLAMETEEMLRSYPADGVVLMGGCDKTTPALLMGAISMDLPAIFLPAGPMLRGNWNGVTLGSGSDSWRYWAELRAGTLTPEDWQGVEGGIARSPGHCMTMGTASTMTSAAEALGFTLPGFASTPAPDSRHAQMAAKTGMRIVEMVWEDLKPSDLLTPASVDNAVTTCVALSGSTNSVVHMIALARRAGVELTLDRFDEIARRTPVLANIRPTGAYLMEDFFYAGGLRALLAELGELIDGSQKTVNGRTLGENLAGAQIFNDDVIRRRTNPLLRDSSLAVLRGNLAPDGAVIKPGAAEPHLLVHTGRAVVFSDYNDMAARIDDDALDIDESCVLVLQHAGPVGAGMPEWGQLPIPRKLLQKGVRDMVRISDARMSGTSYGACVLHVAPEAFVGGPLGLVRSGDLIELDVPRRRLNLLISDEEFARRKSAWVKPAARFERGYGALYQAHVMQADQGCDFDFLQRGGASPETSGEPEIH</sequence>
<dbReference type="InterPro" id="IPR020558">
    <property type="entry name" value="DiOHA_6PGluconate_deHydtase_CS"/>
</dbReference>
<protein>
    <submittedName>
        <fullName evidence="8">Dihydroxy-acid dehydratase</fullName>
    </submittedName>
</protein>
<evidence type="ECO:0000313" key="9">
    <source>
        <dbReference type="Proteomes" id="UP000821598"/>
    </source>
</evidence>
<evidence type="ECO:0000313" key="8">
    <source>
        <dbReference type="EMBL" id="NVI09059.1"/>
    </source>
</evidence>
<dbReference type="NCBIfam" id="NF004784">
    <property type="entry name" value="PRK06131.1"/>
    <property type="match status" value="1"/>
</dbReference>
<reference evidence="8 9" key="1">
    <citation type="submission" date="2019-08" db="EMBL/GenBank/DDBJ databases">
        <title>Paraburkholderia simonii sp. nov. and P. youngii sp. nov. Brazilian and Mexican Mimosa-associated rhizobia.</title>
        <authorList>
            <person name="Mavima L."/>
            <person name="Beukes C.W."/>
            <person name="Palmer M."/>
            <person name="De Meyer S.E."/>
            <person name="James E.K."/>
            <person name="Maluk M."/>
            <person name="Avontuur J.R."/>
            <person name="Chan W.Y."/>
            <person name="Venter S.N."/>
            <person name="Steenkamp E.T."/>
        </authorList>
    </citation>
    <scope>NUCLEOTIDE SEQUENCE [LARGE SCALE GENOMIC DNA]</scope>
    <source>
        <strain evidence="8 9">JPY454</strain>
    </source>
</reference>
<dbReference type="PANTHER" id="PTHR43183:SF2">
    <property type="entry name" value="DIHYDROXY-ACID DEHYDRATASE"/>
    <property type="match status" value="1"/>
</dbReference>
<evidence type="ECO:0000259" key="6">
    <source>
        <dbReference type="Pfam" id="PF00920"/>
    </source>
</evidence>
<dbReference type="SUPFAM" id="SSF143975">
    <property type="entry name" value="IlvD/EDD N-terminal domain-like"/>
    <property type="match status" value="1"/>
</dbReference>
<dbReference type="RefSeq" id="WP_176369507.1">
    <property type="nucleotide sequence ID" value="NZ_VOMC01000062.1"/>
</dbReference>
<evidence type="ECO:0000256" key="1">
    <source>
        <dbReference type="ARBA" id="ARBA00006486"/>
    </source>
</evidence>
<evidence type="ECO:0000256" key="5">
    <source>
        <dbReference type="ARBA" id="ARBA00023239"/>
    </source>
</evidence>
<dbReference type="InterPro" id="IPR042096">
    <property type="entry name" value="Dihydro-acid_dehy_C"/>
</dbReference>
<keyword evidence="9" id="KW-1185">Reference proteome</keyword>
<comment type="similarity">
    <text evidence="1">Belongs to the IlvD/Edd family.</text>
</comment>
<dbReference type="SUPFAM" id="SSF52016">
    <property type="entry name" value="LeuD/IlvD-like"/>
    <property type="match status" value="1"/>
</dbReference>
<dbReference type="PROSITE" id="PS00886">
    <property type="entry name" value="ILVD_EDD_1"/>
    <property type="match status" value="1"/>
</dbReference>
<evidence type="ECO:0000259" key="7">
    <source>
        <dbReference type="Pfam" id="PF24877"/>
    </source>
</evidence>